<dbReference type="STRING" id="1550241.MA03_05000"/>
<proteinExistence type="predicted"/>
<sequence length="62" mass="6759">MKKAIASSVTYGNSTTAQNFSVVGVSIDWSVFVINEGSRGLAGVYMYLFSSYSREVIILMVI</sequence>
<keyword evidence="2" id="KW-1185">Reference proteome</keyword>
<name>A0A0F7FIT8_9CREN</name>
<dbReference type="Proteomes" id="UP000067434">
    <property type="component" value="Chromosome"/>
</dbReference>
<accession>A0A0F7FIT8</accession>
<dbReference type="EMBL" id="CP009961">
    <property type="protein sequence ID" value="AKG38757.1"/>
    <property type="molecule type" value="Genomic_DNA"/>
</dbReference>
<dbReference type="PATRIC" id="fig|1550241.5.peg.1054"/>
<dbReference type="GeneID" id="25401565"/>
<dbReference type="HOGENOM" id="CLU_2893463_0_0_2"/>
<reference evidence="1 2" key="1">
    <citation type="journal article" date="2015" name="Stand. Genomic Sci.">
        <title>Complete genome sequence of and proposal of Thermofilum uzonense sp. nov. a novel hyperthermophilic crenarchaeon and emended description of the genus Thermofilum.</title>
        <authorList>
            <person name="Toshchakov S.V."/>
            <person name="Korzhenkov A.A."/>
            <person name="Samarov N.I."/>
            <person name="Mazunin I.O."/>
            <person name="Mozhey O.I."/>
            <person name="Shmyr I.S."/>
            <person name="Derbikova K.S."/>
            <person name="Taranov E.A."/>
            <person name="Dominova I.N."/>
            <person name="Bonch-Osmolovskaya E.A."/>
            <person name="Patrushev M.V."/>
            <person name="Podosokorskaya O.A."/>
            <person name="Kublanov I.V."/>
        </authorList>
    </citation>
    <scope>NUCLEOTIDE SEQUENCE [LARGE SCALE GENOMIC DNA]</scope>
    <source>
        <strain evidence="1 2">1807-2</strain>
    </source>
</reference>
<dbReference type="AlphaFoldDB" id="A0A0F7FIT8"/>
<organism evidence="1 2">
    <name type="scientific">Infirmifilum uzonense</name>
    <dbReference type="NCBI Taxonomy" id="1550241"/>
    <lineage>
        <taxon>Archaea</taxon>
        <taxon>Thermoproteota</taxon>
        <taxon>Thermoprotei</taxon>
        <taxon>Thermofilales</taxon>
        <taxon>Thermofilaceae</taxon>
        <taxon>Infirmifilum</taxon>
    </lineage>
</organism>
<dbReference type="KEGG" id="thf:MA03_05000"/>
<evidence type="ECO:0000313" key="2">
    <source>
        <dbReference type="Proteomes" id="UP000067434"/>
    </source>
</evidence>
<gene>
    <name evidence="1" type="ORF">MA03_05000</name>
</gene>
<evidence type="ECO:0000313" key="1">
    <source>
        <dbReference type="EMBL" id="AKG38757.1"/>
    </source>
</evidence>
<dbReference type="RefSeq" id="WP_052884219.1">
    <property type="nucleotide sequence ID" value="NZ_CP009961.1"/>
</dbReference>
<protein>
    <submittedName>
        <fullName evidence="1">Uncharacterized protein</fullName>
    </submittedName>
</protein>